<dbReference type="InterPro" id="IPR006059">
    <property type="entry name" value="SBP"/>
</dbReference>
<dbReference type="InterPro" id="IPR050490">
    <property type="entry name" value="Bact_solute-bd_prot1"/>
</dbReference>
<evidence type="ECO:0000313" key="2">
    <source>
        <dbReference type="Proteomes" id="UP000569914"/>
    </source>
</evidence>
<proteinExistence type="predicted"/>
<dbReference type="InterPro" id="IPR006311">
    <property type="entry name" value="TAT_signal"/>
</dbReference>
<dbReference type="Proteomes" id="UP000569914">
    <property type="component" value="Unassembled WGS sequence"/>
</dbReference>
<protein>
    <submittedName>
        <fullName evidence="1">Multiple sugar transport system substrate-binding protein</fullName>
    </submittedName>
</protein>
<dbReference type="EMBL" id="JACCBU010000001">
    <property type="protein sequence ID" value="NYE69282.1"/>
    <property type="molecule type" value="Genomic_DNA"/>
</dbReference>
<organism evidence="1 2">
    <name type="scientific">Microlunatus parietis</name>
    <dbReference type="NCBI Taxonomy" id="682979"/>
    <lineage>
        <taxon>Bacteria</taxon>
        <taxon>Bacillati</taxon>
        <taxon>Actinomycetota</taxon>
        <taxon>Actinomycetes</taxon>
        <taxon>Propionibacteriales</taxon>
        <taxon>Propionibacteriaceae</taxon>
        <taxon>Microlunatus</taxon>
    </lineage>
</organism>
<reference evidence="1 2" key="1">
    <citation type="submission" date="2020-07" db="EMBL/GenBank/DDBJ databases">
        <title>Sequencing the genomes of 1000 actinobacteria strains.</title>
        <authorList>
            <person name="Klenk H.-P."/>
        </authorList>
    </citation>
    <scope>NUCLEOTIDE SEQUENCE [LARGE SCALE GENOMIC DNA]</scope>
    <source>
        <strain evidence="1 2">DSM 22083</strain>
    </source>
</reference>
<name>A0A7Y9I356_9ACTN</name>
<sequence length="427" mass="45455">MDVSRRTLLAALGLGALGTAAGCSSGTGTTGSADGPASGEITFLTAIFEGATGKETLEGQLLPKFKESHPDVTVKVDYTNYSALNEKITTGLASGLMPDVLTLGVGWVEPFAFKKAIAPLPDELGTRYDYQERVLRPSRFDDKLYALPIVLDTRFVAYRKDHFAEAGITETPKNFAELRAAAKELARNEGGRLTRAGLDPFSIDLRQCWETFLFAGGGELFSADGREVLFNSEAGVGALQFFLDLVADGSASFDLKTAQGQPSTLQQGTASMMMVNNSLWINLEEENPELIEDDRIGSFVLTGTRPALFQGGTLVAQSASSKHPAAARALVEFLGSPDVVLPACEQRGAVPGMAELADSEYVKGNAFVDFALSNLDQAFSEGGTPAWMEIREKIKPTLESAVVGQQSAQQAIEQLAGVANEAIGRLG</sequence>
<evidence type="ECO:0000313" key="1">
    <source>
        <dbReference type="EMBL" id="NYE69282.1"/>
    </source>
</evidence>
<dbReference type="AlphaFoldDB" id="A0A7Y9I356"/>
<comment type="caution">
    <text evidence="1">The sequence shown here is derived from an EMBL/GenBank/DDBJ whole genome shotgun (WGS) entry which is preliminary data.</text>
</comment>
<dbReference type="PROSITE" id="PS51257">
    <property type="entry name" value="PROKAR_LIPOPROTEIN"/>
    <property type="match status" value="1"/>
</dbReference>
<dbReference type="PROSITE" id="PS51318">
    <property type="entry name" value="TAT"/>
    <property type="match status" value="1"/>
</dbReference>
<dbReference type="SUPFAM" id="SSF53850">
    <property type="entry name" value="Periplasmic binding protein-like II"/>
    <property type="match status" value="1"/>
</dbReference>
<dbReference type="Gene3D" id="3.40.190.10">
    <property type="entry name" value="Periplasmic binding protein-like II"/>
    <property type="match status" value="2"/>
</dbReference>
<keyword evidence="1" id="KW-0762">Sugar transport</keyword>
<dbReference type="CDD" id="cd14748">
    <property type="entry name" value="PBP2_UgpB"/>
    <property type="match status" value="1"/>
</dbReference>
<dbReference type="RefSeq" id="WP_179748026.1">
    <property type="nucleotide sequence ID" value="NZ_JACCBU010000001.1"/>
</dbReference>
<dbReference type="PANTHER" id="PTHR43649:SF12">
    <property type="entry name" value="DIACETYLCHITOBIOSE BINDING PROTEIN DASA"/>
    <property type="match status" value="1"/>
</dbReference>
<dbReference type="PANTHER" id="PTHR43649">
    <property type="entry name" value="ARABINOSE-BINDING PROTEIN-RELATED"/>
    <property type="match status" value="1"/>
</dbReference>
<dbReference type="Pfam" id="PF01547">
    <property type="entry name" value="SBP_bac_1"/>
    <property type="match status" value="1"/>
</dbReference>
<accession>A0A7Y9I356</accession>
<keyword evidence="1" id="KW-0813">Transport</keyword>
<gene>
    <name evidence="1" type="ORF">BKA15_000611</name>
</gene>
<keyword evidence="2" id="KW-1185">Reference proteome</keyword>